<protein>
    <recommendedName>
        <fullName evidence="2">sucrose-phosphate synthase</fullName>
        <ecNumber evidence="2">2.4.1.14</ecNumber>
    </recommendedName>
</protein>
<dbReference type="InterPro" id="IPR001296">
    <property type="entry name" value="Glyco_trans_1"/>
</dbReference>
<dbReference type="AlphaFoldDB" id="A0A1Y6DAK8"/>
<dbReference type="GO" id="GO:0046524">
    <property type="term" value="F:sucrose-phosphate synthase activity"/>
    <property type="evidence" value="ECO:0007669"/>
    <property type="project" value="UniProtKB-EC"/>
</dbReference>
<dbReference type="Gene3D" id="3.90.1070.10">
    <property type="match status" value="1"/>
</dbReference>
<proteinExistence type="inferred from homology"/>
<evidence type="ECO:0000259" key="6">
    <source>
        <dbReference type="Pfam" id="PF00534"/>
    </source>
</evidence>
<dbReference type="EC" id="2.4.1.14" evidence="2"/>
<keyword evidence="4" id="KW-0808">Transferase</keyword>
<dbReference type="STRING" id="1760988.SAMN02949497_0386"/>
<dbReference type="Gene3D" id="3.40.50.1000">
    <property type="entry name" value="HAD superfamily/HAD-like"/>
    <property type="match status" value="1"/>
</dbReference>
<comment type="catalytic activity">
    <reaction evidence="5">
        <text>beta-D-fructose 6-phosphate + UDP-alpha-D-glucose = sucrose 6(F)-phosphate + UDP + H(+)</text>
        <dbReference type="Rhea" id="RHEA:22172"/>
        <dbReference type="ChEBI" id="CHEBI:15378"/>
        <dbReference type="ChEBI" id="CHEBI:57634"/>
        <dbReference type="ChEBI" id="CHEBI:57723"/>
        <dbReference type="ChEBI" id="CHEBI:58223"/>
        <dbReference type="ChEBI" id="CHEBI:58885"/>
        <dbReference type="EC" id="2.4.1.14"/>
    </reaction>
</comment>
<dbReference type="RefSeq" id="WP_085216397.1">
    <property type="nucleotide sequence ID" value="NZ_FXAM01000002.1"/>
</dbReference>
<gene>
    <name evidence="9" type="ORF">SAMN02949497_0386</name>
</gene>
<dbReference type="SUPFAM" id="SSF53756">
    <property type="entry name" value="UDP-Glycosyltransferase/glycogen phosphorylase"/>
    <property type="match status" value="1"/>
</dbReference>
<dbReference type="InterPro" id="IPR036412">
    <property type="entry name" value="HAD-like_sf"/>
</dbReference>
<organism evidence="9 10">
    <name type="scientific">Methylomagnum ishizawai</name>
    <dbReference type="NCBI Taxonomy" id="1760988"/>
    <lineage>
        <taxon>Bacteria</taxon>
        <taxon>Pseudomonadati</taxon>
        <taxon>Pseudomonadota</taxon>
        <taxon>Gammaproteobacteria</taxon>
        <taxon>Methylococcales</taxon>
        <taxon>Methylococcaceae</taxon>
        <taxon>Methylomagnum</taxon>
    </lineage>
</organism>
<dbReference type="InterPro" id="IPR023214">
    <property type="entry name" value="HAD_sf"/>
</dbReference>
<evidence type="ECO:0000313" key="10">
    <source>
        <dbReference type="Proteomes" id="UP000192923"/>
    </source>
</evidence>
<feature type="domain" description="Sucrose phosphatase-like" evidence="7">
    <location>
        <begin position="476"/>
        <end position="713"/>
    </location>
</feature>
<dbReference type="PANTHER" id="PTHR46039:SF5">
    <property type="entry name" value="SUCROSE-PHOSPHATE SYNTHASE 3-RELATED"/>
    <property type="match status" value="1"/>
</dbReference>
<dbReference type="InterPro" id="IPR044161">
    <property type="entry name" value="SPS"/>
</dbReference>
<reference evidence="9 10" key="1">
    <citation type="submission" date="2016-12" db="EMBL/GenBank/DDBJ databases">
        <authorList>
            <person name="Song W.-J."/>
            <person name="Kurnit D.M."/>
        </authorList>
    </citation>
    <scope>NUCLEOTIDE SEQUENCE [LARGE SCALE GENOMIC DNA]</scope>
    <source>
        <strain evidence="9 10">175</strain>
    </source>
</reference>
<keyword evidence="3" id="KW-0328">Glycosyltransferase</keyword>
<dbReference type="Pfam" id="PF13439">
    <property type="entry name" value="Glyco_transf_4"/>
    <property type="match status" value="1"/>
</dbReference>
<name>A0A1Y6DAK8_9GAMM</name>
<comment type="similarity">
    <text evidence="1">Belongs to the glycosyltransferase 1 family.</text>
</comment>
<dbReference type="Pfam" id="PF00534">
    <property type="entry name" value="Glycos_transf_1"/>
    <property type="match status" value="1"/>
</dbReference>
<dbReference type="SUPFAM" id="SSF56784">
    <property type="entry name" value="HAD-like"/>
    <property type="match status" value="1"/>
</dbReference>
<dbReference type="CDD" id="cd03800">
    <property type="entry name" value="GT4_sucrose_synthase"/>
    <property type="match status" value="1"/>
</dbReference>
<feature type="domain" description="Glycosyltransferase subfamily 4-like N-terminal" evidence="8">
    <location>
        <begin position="38"/>
        <end position="234"/>
    </location>
</feature>
<dbReference type="NCBIfam" id="TIGR02472">
    <property type="entry name" value="sucr_P_syn_N"/>
    <property type="match status" value="1"/>
</dbReference>
<dbReference type="InterPro" id="IPR006380">
    <property type="entry name" value="SPP-like_dom"/>
</dbReference>
<dbReference type="EMBL" id="FXAM01000002">
    <property type="protein sequence ID" value="SMF97362.1"/>
    <property type="molecule type" value="Genomic_DNA"/>
</dbReference>
<dbReference type="PANTHER" id="PTHR46039">
    <property type="entry name" value="SUCROSE-PHOSPHATE SYNTHASE 3-RELATED"/>
    <property type="match status" value="1"/>
</dbReference>
<sequence length="726" mass="80522">MKPCYGEMDPNPLYFVLVSVHGLIRGHDLELGRDADTGGQTLYVVELARALAALPEVGRVDLMTRRVVDPLVSRDYAEPLESLGPKARIVRIDAGPDGYIRKEELWDHLDSFADNALAFLRANGPAPSLVHSHYADAGYVGRRLASLFGVPLVHTGHSLGRVKRSRLLASGLARDLIETRYHMARRVEAEELTLGTASLVIASTHNEIEEQYGLYEQYQPQYMRVIPPGTDLDRFTPPDGVERSAPIALELARFLADPTKPMILAISRPDERKNIATLVQAYGESPELQALANLVVVAGNRDDIRDLDTGARNVLADLLLDIDRYDLYGRVAYPKHHQREDVAMLYRLAAAGRGVFVNPALTEPFGLTLIEAAACGLPLVATSDGGPRDIIGNCRNGYLVDPLDAAEMAQALLTVLRDGVVWEGFSQAGIEGVVRHYSWHAHAESYLEAVRPLLEQARPVRPHPPLAHNPMLYHDRAIFTTLDRTLLGDRESLAEFVETIRRHRKLASFGIATARSLVSALKVMRKYGIPVPDVLITGMGSEIYYAPELEKDRVWKQHIDHLWTRDAVRAALDEVPGLRYLPKSEQGRFNVSYQYDPQEAPPLQDIHSLLRQTEQTVNATLSYGTRLDVVPVRASKGFAVRWCADRWGIPLERILVAGGSGADEDMMRGNTLAVVVENRRHDELITTLANVERVYFARAGHAKGILEAMEYYDFYGACAAPGPVDG</sequence>
<keyword evidence="10" id="KW-1185">Reference proteome</keyword>
<evidence type="ECO:0000256" key="1">
    <source>
        <dbReference type="ARBA" id="ARBA00006530"/>
    </source>
</evidence>
<dbReference type="InterPro" id="IPR028098">
    <property type="entry name" value="Glyco_trans_4-like_N"/>
</dbReference>
<dbReference type="NCBIfam" id="TIGR02471">
    <property type="entry name" value="sucr_syn_bact_C"/>
    <property type="match status" value="1"/>
</dbReference>
<dbReference type="Gene3D" id="3.40.50.2000">
    <property type="entry name" value="Glycogen Phosphorylase B"/>
    <property type="match status" value="2"/>
</dbReference>
<evidence type="ECO:0000256" key="5">
    <source>
        <dbReference type="ARBA" id="ARBA00047471"/>
    </source>
</evidence>
<accession>A0A1Y6DAK8</accession>
<evidence type="ECO:0000259" key="8">
    <source>
        <dbReference type="Pfam" id="PF13439"/>
    </source>
</evidence>
<dbReference type="InterPro" id="IPR012822">
    <property type="entry name" value="SucroseP_synth_GlycoTrfase_dom"/>
</dbReference>
<dbReference type="Proteomes" id="UP000192923">
    <property type="component" value="Unassembled WGS sequence"/>
</dbReference>
<feature type="domain" description="Glycosyl transferase family 1" evidence="6">
    <location>
        <begin position="255"/>
        <end position="419"/>
    </location>
</feature>
<evidence type="ECO:0000259" key="7">
    <source>
        <dbReference type="Pfam" id="PF05116"/>
    </source>
</evidence>
<evidence type="ECO:0000313" key="9">
    <source>
        <dbReference type="EMBL" id="SMF97362.1"/>
    </source>
</evidence>
<dbReference type="InterPro" id="IPR012821">
    <property type="entry name" value="Sucrose_P_synth_Pase-like_dom"/>
</dbReference>
<evidence type="ECO:0000256" key="2">
    <source>
        <dbReference type="ARBA" id="ARBA00012536"/>
    </source>
</evidence>
<evidence type="ECO:0000256" key="3">
    <source>
        <dbReference type="ARBA" id="ARBA00022676"/>
    </source>
</evidence>
<evidence type="ECO:0000256" key="4">
    <source>
        <dbReference type="ARBA" id="ARBA00022679"/>
    </source>
</evidence>
<dbReference type="Pfam" id="PF05116">
    <property type="entry name" value="S6PP"/>
    <property type="match status" value="1"/>
</dbReference>